<comment type="caution">
    <text evidence="1">The sequence shown here is derived from an EMBL/GenBank/DDBJ whole genome shotgun (WGS) entry which is preliminary data.</text>
</comment>
<evidence type="ECO:0000313" key="2">
    <source>
        <dbReference type="Proteomes" id="UP000824533"/>
    </source>
</evidence>
<sequence length="2488" mass="280386">MDRLNQLRGGAGGSGDSMLDTTSPPSEAYESANESTSKYFSLSEVDSTFDISSIKDVSLASTTDDSRTVTDPDELISNLSPISKKNDMLDSYKIGKQIEAANILSGGVDIFDDNENSYDGDELVIDDNAEVDEKSNSELKITEFKEENMTESTLDDADEIASKDTEVVLQIDGKNVDAIDIGNGIYLYRKEGQEELAAVQIIDDDQQQPSFKFLKVRENAEGNLEVYEEIEIEVPKEVPSQEGKQVDKNTSHVPIKDINKVICDSASNKVVECKNKVTQKEHLTSCESVTETNKDLPSDCKPELNLNGKMMKFSESRKSPIVGSFTPMTYHSTPNKEGIPLTKTMVNQQLHPSRHSDNKKTIEVHTDSSKKLNETNKKDSLDKEESEVIIDKDTENKAVECIIGNKTDNDNKIGLKNENDSKDDSRQLNQTLNDKDDRNKLVETIVHSSGSKVQTPETMTMKIKETKTSNQDTSLKMLPEPETKISVSAEVSNQIQSNIKDKPSIDKNIEKAKVIEQDTPMSENVDVIKEVHKADENVTKEDSILELKVENTSTKNEKSKIENDVIETVKMDVDCISKQTKNNTIILQEERNIITSGNKNANDNKGEPTVDNVQRNEKVITAEKDSMVTLPDSIIVQNENRDSKPEIINIIDKLQTKKMVKNKDTISSSDIYKETSRIDNPTSSVIDKPIHVINKSELDPVKNDQQDDSKKAVKKLCDEKEKDKAIGDHRNLKIKADLEKHKITKPVISLTTEHDVVKNKVVHSLKTNSETKEKESASTHAVPNVTNENSTNIVPAIAKKQIECHEKVSQDEKKESHSKERVDFTKYNDKKDVIDAIEQDSKTELNKNSETSKNNTNTVKKADKIVEKQNEIMDKKELPIVAKIEQKQLNNNHAPVPFGQWTDANRQEFLNKFKETKPPVNNSNGKQIKNSNDLNRRDVLKKIDSQRQSSNAAAKAQETHKSSLKNETMFINKTTALSQEDKDSVKTETSELNPQSSNATVKAQETHKSQSLKNETMFINKATALSQEDKDSTKTQTSELKRQSSNAAVKAQETHKSSLKNETMTINKAIALSQHDKDSVKIETNELKQKPPGMKKTTEPETLSKLQGEKKEGTKNTVPQPEKSPASTNTEVAQKKDFFNAQDIIDITIEDMIHRNLPTKQCTEGKTNVNTKNASDTHETPYDDIEMKMNELHGIPFVERPPHELPNVNDTKLSKVEKEKPSKTMKIPNLLPFANKIPKAPTQEHLIEVESEEEVIEHEPITGDIDLNTNAPVKETHPSADTEQKEAIITENDFDKFARRNSVTYENYLTVNFDGREPHNVIQTVVEKDIPKKYPKNEMVRFDIKSKLPQKNPSVRQSTQLNKMYGSKTGTVTEDPSNKHYQSKLQMAYQSALTAKRQLECPITIIEDKPVKVVFIDSNAEYIPSQLNVQGQELSPAKKSIPEVNAVSTSTCDSLDSDVLDSTDETKSQDGAKMKTKHQRKQVLTPVEAPELELIQPGDLGIEISPKKKRKTEDSKYDKHSKNLIHKKSYLLGRTAEEKTLSTQDLTKSLKDMSNKNETFHREPVSAIDSLVKAAELLENQTENINTSTSKTPNPDSQQTTPVKRGRGRPRKYPLPEGADKNNTPSPQKKPRLIDAKPPKRDTTTEDEETTDDEIIKENWTMGKINENIVCPICNKLFRSENVVFKHVKHCTGVSPSRSESEKRSPRRVRQSQESESKSEDMDIDDDKPISSFSKRDTPIERISKDSTTGSDANKDEVIVIEDTPIKSSESKEKPQKSDETKQDSKKSKTKISKIHSLVCEFCGKSFRQNSYLVSHKLQHMKDEKKLEKESSASNKSVFTCEVCKKAFRKLHHLVQHRLIHNNALPSRVLRKSSSEQTEGKERNFKEQGAPKQNDDPSAGFRCEPCDKSFRKLHHLVEHRETHDGINRQKTTTVTQSSGEKPTPPPPECDICKKTFRKLHHLIEHKEQHNETSSEKSDDKSVKSTLSTKDIIHECSLCYMVFPNEHSLNKHTIICQRKKRQSKQAKSTEESQNVADAAETKQEETKVDVSDNSDDMPKEMEISHIIEKDESIEASKIIVPEQVDNEIEIIETSPINIIEVKSDDAECTLSKPEPIGSKPTTVKNKDVPEKAKEEYTEKIKKAHNDKEVKVRETPKKKTPLKDKVAHTVTKRKKTIDMPLPVVDDVKPAVESSDDDEVRYMLNPDFKEEAPEDKLFMKVRAKKRNSLQIERPNSKDLVKRRTSLQHPPKIPRKLKQNETKAASTSKNTLKTPKLDPVSWTDSDDSDIKYSFPKPVAVKRKSTQIQTVKEEKPTPKKLSTKRKSLSSIAKRKSLGKAVIGRPKAKASPVKYVKRRTKEVGHRCDCGQLFSSAALLSRHTTLAHTPPRIRKRRSPPPEVDTKSANKTTRKPTEIPKPSNLRKSSVKSDTAIANKSVTRKSSVTSEVKNKAGKSDVSETSTKRSTLNTRRMAAHRGVPVPEKMRKVMQSFKK</sequence>
<name>A0ACC1D3W4_9NEOP</name>
<proteinExistence type="predicted"/>
<keyword evidence="2" id="KW-1185">Reference proteome</keyword>
<protein>
    <submittedName>
        <fullName evidence="1">Uncharacterized protein</fullName>
    </submittedName>
</protein>
<accession>A0ACC1D3W4</accession>
<evidence type="ECO:0000313" key="1">
    <source>
        <dbReference type="EMBL" id="KAJ0178624.1"/>
    </source>
</evidence>
<gene>
    <name evidence="1" type="ORF">K1T71_005399</name>
</gene>
<organism evidence="1 2">
    <name type="scientific">Dendrolimus kikuchii</name>
    <dbReference type="NCBI Taxonomy" id="765133"/>
    <lineage>
        <taxon>Eukaryota</taxon>
        <taxon>Metazoa</taxon>
        <taxon>Ecdysozoa</taxon>
        <taxon>Arthropoda</taxon>
        <taxon>Hexapoda</taxon>
        <taxon>Insecta</taxon>
        <taxon>Pterygota</taxon>
        <taxon>Neoptera</taxon>
        <taxon>Endopterygota</taxon>
        <taxon>Lepidoptera</taxon>
        <taxon>Glossata</taxon>
        <taxon>Ditrysia</taxon>
        <taxon>Bombycoidea</taxon>
        <taxon>Lasiocampidae</taxon>
        <taxon>Dendrolimus</taxon>
    </lineage>
</organism>
<dbReference type="EMBL" id="CM034395">
    <property type="protein sequence ID" value="KAJ0178624.1"/>
    <property type="molecule type" value="Genomic_DNA"/>
</dbReference>
<dbReference type="Proteomes" id="UP000824533">
    <property type="component" value="Linkage Group LG09"/>
</dbReference>
<reference evidence="1 2" key="1">
    <citation type="journal article" date="2021" name="Front. Genet.">
        <title>Chromosome-Level Genome Assembly Reveals Significant Gene Expansion in the Toll and IMD Signaling Pathways of Dendrolimus kikuchii.</title>
        <authorList>
            <person name="Zhou J."/>
            <person name="Wu P."/>
            <person name="Xiong Z."/>
            <person name="Liu N."/>
            <person name="Zhao N."/>
            <person name="Ji M."/>
            <person name="Qiu Y."/>
            <person name="Yang B."/>
        </authorList>
    </citation>
    <scope>NUCLEOTIDE SEQUENCE [LARGE SCALE GENOMIC DNA]</scope>
    <source>
        <strain evidence="1">Ann1</strain>
    </source>
</reference>